<protein>
    <submittedName>
        <fullName evidence="7">LysR family transcriptional regulator</fullName>
    </submittedName>
</protein>
<proteinExistence type="inferred from homology"/>
<name>A0A926P4G5_9HYPH</name>
<evidence type="ECO:0000256" key="3">
    <source>
        <dbReference type="ARBA" id="ARBA00023125"/>
    </source>
</evidence>
<dbReference type="PANTHER" id="PTHR30126">
    <property type="entry name" value="HTH-TYPE TRANSCRIPTIONAL REGULATOR"/>
    <property type="match status" value="1"/>
</dbReference>
<evidence type="ECO:0000256" key="2">
    <source>
        <dbReference type="ARBA" id="ARBA00023015"/>
    </source>
</evidence>
<dbReference type="GO" id="GO:0003700">
    <property type="term" value="F:DNA-binding transcription factor activity"/>
    <property type="evidence" value="ECO:0007669"/>
    <property type="project" value="InterPro"/>
</dbReference>
<feature type="chain" id="PRO_5036998629" evidence="5">
    <location>
        <begin position="26"/>
        <end position="421"/>
    </location>
</feature>
<feature type="signal peptide" evidence="5">
    <location>
        <begin position="1"/>
        <end position="25"/>
    </location>
</feature>
<dbReference type="InterPro" id="IPR000847">
    <property type="entry name" value="LysR_HTH_N"/>
</dbReference>
<dbReference type="RefSeq" id="WP_190291441.1">
    <property type="nucleotide sequence ID" value="NZ_JABFCZ010000010.1"/>
</dbReference>
<dbReference type="Pfam" id="PF00126">
    <property type="entry name" value="HTH_1"/>
    <property type="match status" value="2"/>
</dbReference>
<dbReference type="PROSITE" id="PS50931">
    <property type="entry name" value="HTH_LYSR"/>
    <property type="match status" value="2"/>
</dbReference>
<dbReference type="InterPro" id="IPR036390">
    <property type="entry name" value="WH_DNA-bd_sf"/>
</dbReference>
<accession>A0A926P4G5</accession>
<sequence>MKTYPNLRHARLYCACLSLGSVTRAAEMIGVSQPAASQALARLEDIFGAALFDMTDGRPTATEAGRIVAARTQRALDLIRAGCARLRHPSAGMGETGAENLLSTPQLRAISAFAEGGSFSSAARVLQQSQPAVHKMARSIEASLQQSLFEGAGRSIHLSNTGMAVARWARLALNEFESAAADVRELRGSYEGEVLIGALPFSRTSLVPDAITQIAARHPKARFSIAEGPYDDMLHDLEMGRLDILVGAMRRDFTSASLVQSELFTYRLSVVARAGHPLAGKRNLTLSGLADYPWIAARRETPSRALFQKLAARFPEDKPIVCSVETGSLVAARGILMNTDHLALLSDHQAAYEIRAGILGILDFDTGDSGHMIGITTRKHWLPTMLQSEFIRELHQAAASGDPDLSPDVSRDVLTLKAGKA</sequence>
<organism evidence="7 8">
    <name type="scientific">Roseibium aggregatum</name>
    <dbReference type="NCBI Taxonomy" id="187304"/>
    <lineage>
        <taxon>Bacteria</taxon>
        <taxon>Pseudomonadati</taxon>
        <taxon>Pseudomonadota</taxon>
        <taxon>Alphaproteobacteria</taxon>
        <taxon>Hyphomicrobiales</taxon>
        <taxon>Stappiaceae</taxon>
        <taxon>Roseibium</taxon>
    </lineage>
</organism>
<feature type="domain" description="HTH lysR-type" evidence="6">
    <location>
        <begin position="5"/>
        <end position="62"/>
    </location>
</feature>
<gene>
    <name evidence="7" type="ORF">HK439_10870</name>
</gene>
<dbReference type="PRINTS" id="PR00039">
    <property type="entry name" value="HTHLYSR"/>
</dbReference>
<dbReference type="PANTHER" id="PTHR30126:SF98">
    <property type="entry name" value="HTH-TYPE TRANSCRIPTIONAL ACTIVATOR BAUR"/>
    <property type="match status" value="1"/>
</dbReference>
<evidence type="ECO:0000256" key="5">
    <source>
        <dbReference type="SAM" id="SignalP"/>
    </source>
</evidence>
<evidence type="ECO:0000313" key="8">
    <source>
        <dbReference type="Proteomes" id="UP000598467"/>
    </source>
</evidence>
<dbReference type="Gene3D" id="3.40.190.10">
    <property type="entry name" value="Periplasmic binding protein-like II"/>
    <property type="match status" value="2"/>
</dbReference>
<reference evidence="7" key="1">
    <citation type="submission" date="2020-05" db="EMBL/GenBank/DDBJ databases">
        <title>Identification of trans-AT polyketide cluster in two marine bacteria, producers of a novel glutaramide-containing polyketide sesbanimide D and analogs.</title>
        <authorList>
            <person name="Kacar D."/>
            <person name="Rodriguez P."/>
            <person name="Canedo L."/>
            <person name="Gonzalez E."/>
            <person name="Galan B."/>
            <person name="De La Calle F."/>
            <person name="Garcia J.L."/>
        </authorList>
    </citation>
    <scope>NUCLEOTIDE SEQUENCE</scope>
    <source>
        <strain evidence="7">PHM038</strain>
    </source>
</reference>
<dbReference type="Pfam" id="PF03466">
    <property type="entry name" value="LysR_substrate"/>
    <property type="match status" value="1"/>
</dbReference>
<evidence type="ECO:0000313" key="7">
    <source>
        <dbReference type="EMBL" id="MBD1546767.1"/>
    </source>
</evidence>
<dbReference type="AlphaFoldDB" id="A0A926P4G5"/>
<dbReference type="GO" id="GO:0000976">
    <property type="term" value="F:transcription cis-regulatory region binding"/>
    <property type="evidence" value="ECO:0007669"/>
    <property type="project" value="TreeGrafter"/>
</dbReference>
<evidence type="ECO:0000259" key="6">
    <source>
        <dbReference type="PROSITE" id="PS50931"/>
    </source>
</evidence>
<dbReference type="SUPFAM" id="SSF53850">
    <property type="entry name" value="Periplasmic binding protein-like II"/>
    <property type="match status" value="1"/>
</dbReference>
<dbReference type="EMBL" id="JABFCZ010000010">
    <property type="protein sequence ID" value="MBD1546767.1"/>
    <property type="molecule type" value="Genomic_DNA"/>
</dbReference>
<keyword evidence="2" id="KW-0805">Transcription regulation</keyword>
<dbReference type="Gene3D" id="1.10.10.10">
    <property type="entry name" value="Winged helix-like DNA-binding domain superfamily/Winged helix DNA-binding domain"/>
    <property type="match status" value="2"/>
</dbReference>
<keyword evidence="5" id="KW-0732">Signal</keyword>
<evidence type="ECO:0000256" key="4">
    <source>
        <dbReference type="ARBA" id="ARBA00023163"/>
    </source>
</evidence>
<dbReference type="SUPFAM" id="SSF46785">
    <property type="entry name" value="Winged helix' DNA-binding domain"/>
    <property type="match status" value="2"/>
</dbReference>
<dbReference type="Proteomes" id="UP000598467">
    <property type="component" value="Unassembled WGS sequence"/>
</dbReference>
<dbReference type="InterPro" id="IPR036388">
    <property type="entry name" value="WH-like_DNA-bd_sf"/>
</dbReference>
<comment type="caution">
    <text evidence="7">The sequence shown here is derived from an EMBL/GenBank/DDBJ whole genome shotgun (WGS) entry which is preliminary data.</text>
</comment>
<feature type="domain" description="HTH lysR-type" evidence="6">
    <location>
        <begin position="102"/>
        <end position="159"/>
    </location>
</feature>
<comment type="similarity">
    <text evidence="1">Belongs to the LysR transcriptional regulatory family.</text>
</comment>
<evidence type="ECO:0000256" key="1">
    <source>
        <dbReference type="ARBA" id="ARBA00009437"/>
    </source>
</evidence>
<keyword evidence="3" id="KW-0238">DNA-binding</keyword>
<dbReference type="InterPro" id="IPR005119">
    <property type="entry name" value="LysR_subst-bd"/>
</dbReference>
<keyword evidence="4" id="KW-0804">Transcription</keyword>